<keyword evidence="10 17" id="KW-0067">ATP-binding</keyword>
<evidence type="ECO:0000256" key="9">
    <source>
        <dbReference type="ARBA" id="ARBA00022741"/>
    </source>
</evidence>
<dbReference type="SUPFAM" id="SSF51984">
    <property type="entry name" value="MurCD N-terminal domain"/>
    <property type="match status" value="1"/>
</dbReference>
<comment type="function">
    <text evidence="1 17 18">Cell wall formation. Catalyzes the addition of glutamate to the nucleotide precursor UDP-N-acetylmuramoyl-L-alanine (UMA).</text>
</comment>
<dbReference type="SUPFAM" id="SSF53244">
    <property type="entry name" value="MurD-like peptide ligases, peptide-binding domain"/>
    <property type="match status" value="1"/>
</dbReference>
<evidence type="ECO:0000256" key="14">
    <source>
        <dbReference type="ARBA" id="ARBA00030398"/>
    </source>
</evidence>
<evidence type="ECO:0000256" key="11">
    <source>
        <dbReference type="ARBA" id="ARBA00022960"/>
    </source>
</evidence>
<evidence type="ECO:0000313" key="21">
    <source>
        <dbReference type="EMBL" id="KOO38672.1"/>
    </source>
</evidence>
<sequence length="450" mass="48814">MKHTEQFHQKHILVLGLAKSGEAAARLLHDLGAIVTVNDQKPLADNPQAQKLQKEGIHVVCGEHPISLLDGKELVVKNPGIRYDNPIVEEAIKRGISVVTEVELASKVSEAEIVAITGSNGKTTTTSLVVEMLKGSAREPKVAGNIGVVASDVAREATADDVIVMEVSSFQLMGTSHFRPKVAILLNIFDAHLDYHGSKENYVAAKKKIVENMKEEDYFVYNADDPLVSKVAAETKATPIPFSRSTVVKSGAYVDGETYMFRGEKIVEKGDVVLPGDHNVDNVLAAMSAALLMGATKEQIHHVLSKFSGVEHRLQFVGTAFERKWYNDSKATNILSTTAAIQSFTDPIVLLAGGLDRGNSFDDLIPALQKVKAVVLFGETKHKLAQAAMEAGVETIVEAERVEDAVRKALDVSTNGDVILLSPACASWDQYRTFEERGEAFVTSIEGLQE</sequence>
<dbReference type="InterPro" id="IPR013221">
    <property type="entry name" value="Mur_ligase_cen"/>
</dbReference>
<keyword evidence="8 17" id="KW-0436">Ligase</keyword>
<dbReference type="GO" id="GO:0051301">
    <property type="term" value="P:cell division"/>
    <property type="evidence" value="ECO:0007669"/>
    <property type="project" value="UniProtKB-KW"/>
</dbReference>
<evidence type="ECO:0000256" key="4">
    <source>
        <dbReference type="ARBA" id="ARBA00010416"/>
    </source>
</evidence>
<dbReference type="UniPathway" id="UPA00219"/>
<dbReference type="RefSeq" id="WP_053430904.1">
    <property type="nucleotide sequence ID" value="NZ_CP040441.1"/>
</dbReference>
<dbReference type="InterPro" id="IPR036565">
    <property type="entry name" value="Mur-like_cat_sf"/>
</dbReference>
<dbReference type="Pfam" id="PF21799">
    <property type="entry name" value="MurD-like_N"/>
    <property type="match status" value="1"/>
</dbReference>
<organism evidence="21">
    <name type="scientific">Halalkalibacterium halodurans</name>
    <name type="common">Bacillus halodurans</name>
    <dbReference type="NCBI Taxonomy" id="86665"/>
    <lineage>
        <taxon>Bacteria</taxon>
        <taxon>Bacillati</taxon>
        <taxon>Bacillota</taxon>
        <taxon>Bacilli</taxon>
        <taxon>Bacillales</taxon>
        <taxon>Bacillaceae</taxon>
        <taxon>Halalkalibacterium (ex Joshi et al. 2022)</taxon>
    </lineage>
</organism>
<evidence type="ECO:0000256" key="12">
    <source>
        <dbReference type="ARBA" id="ARBA00022984"/>
    </source>
</evidence>
<evidence type="ECO:0000256" key="8">
    <source>
        <dbReference type="ARBA" id="ARBA00022598"/>
    </source>
</evidence>
<dbReference type="GO" id="GO:0005737">
    <property type="term" value="C:cytoplasm"/>
    <property type="evidence" value="ECO:0007669"/>
    <property type="project" value="UniProtKB-SubCell"/>
</dbReference>
<keyword evidence="11 17" id="KW-0133">Cell shape</keyword>
<evidence type="ECO:0000256" key="13">
    <source>
        <dbReference type="ARBA" id="ARBA00023316"/>
    </source>
</evidence>
<feature type="domain" description="Mur ligase central" evidence="20">
    <location>
        <begin position="116"/>
        <end position="290"/>
    </location>
</feature>
<keyword evidence="17 18" id="KW-0132">Cell division</keyword>
<feature type="binding site" evidence="17">
    <location>
        <begin position="118"/>
        <end position="124"/>
    </location>
    <ligand>
        <name>ATP</name>
        <dbReference type="ChEBI" id="CHEBI:30616"/>
    </ligand>
</feature>
<dbReference type="Gene3D" id="3.40.1190.10">
    <property type="entry name" value="Mur-like, catalytic domain"/>
    <property type="match status" value="1"/>
</dbReference>
<evidence type="ECO:0000256" key="3">
    <source>
        <dbReference type="ARBA" id="ARBA00004752"/>
    </source>
</evidence>
<keyword evidence="12 17" id="KW-0573">Peptidoglycan synthesis</keyword>
<dbReference type="GO" id="GO:0071555">
    <property type="term" value="P:cell wall organization"/>
    <property type="evidence" value="ECO:0007669"/>
    <property type="project" value="UniProtKB-KW"/>
</dbReference>
<evidence type="ECO:0000256" key="5">
    <source>
        <dbReference type="ARBA" id="ARBA00012212"/>
    </source>
</evidence>
<gene>
    <name evidence="17 21" type="primary">murD</name>
    <name evidence="21" type="ORF">AMD02_07210</name>
</gene>
<dbReference type="PANTHER" id="PTHR43692">
    <property type="entry name" value="UDP-N-ACETYLMURAMOYLALANINE--D-GLUTAMATE LIGASE"/>
    <property type="match status" value="1"/>
</dbReference>
<reference evidence="21" key="1">
    <citation type="submission" date="2015-08" db="EMBL/GenBank/DDBJ databases">
        <title>Complete DNA Sequence of Pseudomonas syringae pv. actinidiae, the Causal Agent of Kiwifruit Canker Disease.</title>
        <authorList>
            <person name="Rikkerink E.H.A."/>
            <person name="Fineran P.C."/>
        </authorList>
    </citation>
    <scope>NUCLEOTIDE SEQUENCE</scope>
    <source>
        <strain evidence="21">DSM 13666</strain>
    </source>
</reference>
<comment type="caution">
    <text evidence="21">The sequence shown here is derived from an EMBL/GenBank/DDBJ whole genome shotgun (WGS) entry which is preliminary data.</text>
</comment>
<dbReference type="InterPro" id="IPR036615">
    <property type="entry name" value="Mur_ligase_C_dom_sf"/>
</dbReference>
<comment type="pathway">
    <text evidence="3 17 18">Cell wall biogenesis; peptidoglycan biosynthesis.</text>
</comment>
<dbReference type="PANTHER" id="PTHR43692:SF1">
    <property type="entry name" value="UDP-N-ACETYLMURAMOYLALANINE--D-GLUTAMATE LIGASE"/>
    <property type="match status" value="1"/>
</dbReference>
<keyword evidence="9 17" id="KW-0547">Nucleotide-binding</keyword>
<evidence type="ECO:0000256" key="15">
    <source>
        <dbReference type="ARBA" id="ARBA00032324"/>
    </source>
</evidence>
<evidence type="ECO:0000256" key="18">
    <source>
        <dbReference type="RuleBase" id="RU003664"/>
    </source>
</evidence>
<dbReference type="Gene3D" id="3.40.50.720">
    <property type="entry name" value="NAD(P)-binding Rossmann-like Domain"/>
    <property type="match status" value="1"/>
</dbReference>
<dbReference type="EMBL" id="LILD01000001">
    <property type="protein sequence ID" value="KOO38672.1"/>
    <property type="molecule type" value="Genomic_DNA"/>
</dbReference>
<dbReference type="InterPro" id="IPR004101">
    <property type="entry name" value="Mur_ligase_C"/>
</dbReference>
<evidence type="ECO:0000256" key="1">
    <source>
        <dbReference type="ARBA" id="ARBA00002734"/>
    </source>
</evidence>
<dbReference type="Pfam" id="PF08245">
    <property type="entry name" value="Mur_ligase_M"/>
    <property type="match status" value="1"/>
</dbReference>
<accession>A0A0M0KJ77</accession>
<evidence type="ECO:0000259" key="20">
    <source>
        <dbReference type="Pfam" id="PF08245"/>
    </source>
</evidence>
<comment type="similarity">
    <text evidence="4 17">Belongs to the MurCDEF family.</text>
</comment>
<feature type="domain" description="Mur ligase C-terminal" evidence="19">
    <location>
        <begin position="312"/>
        <end position="425"/>
    </location>
</feature>
<dbReference type="GO" id="GO:0005524">
    <property type="term" value="F:ATP binding"/>
    <property type="evidence" value="ECO:0007669"/>
    <property type="project" value="UniProtKB-UniRule"/>
</dbReference>
<keyword evidence="17 18" id="KW-0131">Cell cycle</keyword>
<dbReference type="GO" id="GO:0008360">
    <property type="term" value="P:regulation of cell shape"/>
    <property type="evidence" value="ECO:0007669"/>
    <property type="project" value="UniProtKB-KW"/>
</dbReference>
<dbReference type="PATRIC" id="fig|136160.3.peg.1758"/>
<evidence type="ECO:0000256" key="6">
    <source>
        <dbReference type="ARBA" id="ARBA00015655"/>
    </source>
</evidence>
<comment type="subcellular location">
    <subcellularLocation>
        <location evidence="2 17 18">Cytoplasm</location>
    </subcellularLocation>
</comment>
<dbReference type="Pfam" id="PF02875">
    <property type="entry name" value="Mur_ligase_C"/>
    <property type="match status" value="1"/>
</dbReference>
<evidence type="ECO:0000256" key="2">
    <source>
        <dbReference type="ARBA" id="ARBA00004496"/>
    </source>
</evidence>
<keyword evidence="7 17" id="KW-0963">Cytoplasm</keyword>
<comment type="catalytic activity">
    <reaction evidence="16 17 18">
        <text>UDP-N-acetyl-alpha-D-muramoyl-L-alanine + D-glutamate + ATP = UDP-N-acetyl-alpha-D-muramoyl-L-alanyl-D-glutamate + ADP + phosphate + H(+)</text>
        <dbReference type="Rhea" id="RHEA:16429"/>
        <dbReference type="ChEBI" id="CHEBI:15378"/>
        <dbReference type="ChEBI" id="CHEBI:29986"/>
        <dbReference type="ChEBI" id="CHEBI:30616"/>
        <dbReference type="ChEBI" id="CHEBI:43474"/>
        <dbReference type="ChEBI" id="CHEBI:83898"/>
        <dbReference type="ChEBI" id="CHEBI:83900"/>
        <dbReference type="ChEBI" id="CHEBI:456216"/>
        <dbReference type="EC" id="6.3.2.9"/>
    </reaction>
</comment>
<keyword evidence="13 17" id="KW-0961">Cell wall biogenesis/degradation</keyword>
<name>A0A0M0KJ77_ALKHA</name>
<protein>
    <recommendedName>
        <fullName evidence="6 17">UDP-N-acetylmuramoylalanine--D-glutamate ligase</fullName>
        <ecNumber evidence="5 17">6.3.2.9</ecNumber>
    </recommendedName>
    <alternativeName>
        <fullName evidence="15 17">D-glutamic acid-adding enzyme</fullName>
    </alternativeName>
    <alternativeName>
        <fullName evidence="14 17">UDP-N-acetylmuramoyl-L-alanyl-D-glutamate synthetase</fullName>
    </alternativeName>
</protein>
<evidence type="ECO:0000256" key="7">
    <source>
        <dbReference type="ARBA" id="ARBA00022490"/>
    </source>
</evidence>
<dbReference type="GO" id="GO:0008764">
    <property type="term" value="F:UDP-N-acetylmuramoylalanine-D-glutamate ligase activity"/>
    <property type="evidence" value="ECO:0007669"/>
    <property type="project" value="UniProtKB-UniRule"/>
</dbReference>
<evidence type="ECO:0000259" key="19">
    <source>
        <dbReference type="Pfam" id="PF02875"/>
    </source>
</evidence>
<dbReference type="AlphaFoldDB" id="A0A0M0KJ77"/>
<dbReference type="Gene3D" id="3.90.190.20">
    <property type="entry name" value="Mur ligase, C-terminal domain"/>
    <property type="match status" value="1"/>
</dbReference>
<dbReference type="GO" id="GO:0009252">
    <property type="term" value="P:peptidoglycan biosynthetic process"/>
    <property type="evidence" value="ECO:0007669"/>
    <property type="project" value="UniProtKB-UniRule"/>
</dbReference>
<dbReference type="SUPFAM" id="SSF53623">
    <property type="entry name" value="MurD-like peptide ligases, catalytic domain"/>
    <property type="match status" value="1"/>
</dbReference>
<dbReference type="NCBIfam" id="TIGR01087">
    <property type="entry name" value="murD"/>
    <property type="match status" value="1"/>
</dbReference>
<dbReference type="EC" id="6.3.2.9" evidence="5 17"/>
<dbReference type="HAMAP" id="MF_00639">
    <property type="entry name" value="MurD"/>
    <property type="match status" value="1"/>
</dbReference>
<evidence type="ECO:0000256" key="10">
    <source>
        <dbReference type="ARBA" id="ARBA00022840"/>
    </source>
</evidence>
<evidence type="ECO:0000256" key="16">
    <source>
        <dbReference type="ARBA" id="ARBA00047632"/>
    </source>
</evidence>
<evidence type="ECO:0000256" key="17">
    <source>
        <dbReference type="HAMAP-Rule" id="MF_00639"/>
    </source>
</evidence>
<dbReference type="GeneID" id="87598081"/>
<proteinExistence type="inferred from homology"/>
<dbReference type="InterPro" id="IPR005762">
    <property type="entry name" value="MurD"/>
</dbReference>